<evidence type="ECO:0000256" key="2">
    <source>
        <dbReference type="SAM" id="MobiDB-lite"/>
    </source>
</evidence>
<organism evidence="3 4">
    <name type="scientific">Herbiconiux daphne</name>
    <dbReference type="NCBI Taxonomy" id="2970914"/>
    <lineage>
        <taxon>Bacteria</taxon>
        <taxon>Bacillati</taxon>
        <taxon>Actinomycetota</taxon>
        <taxon>Actinomycetes</taxon>
        <taxon>Micrococcales</taxon>
        <taxon>Microbacteriaceae</taxon>
        <taxon>Herbiconiux</taxon>
    </lineage>
</organism>
<protein>
    <submittedName>
        <fullName evidence="3">Uncharacterized protein</fullName>
    </submittedName>
</protein>
<name>A0ABT2H9E7_9MICO</name>
<evidence type="ECO:0000313" key="4">
    <source>
        <dbReference type="Proteomes" id="UP001165586"/>
    </source>
</evidence>
<comment type="caution">
    <text evidence="3">The sequence shown here is derived from an EMBL/GenBank/DDBJ whole genome shotgun (WGS) entry which is preliminary data.</text>
</comment>
<keyword evidence="4" id="KW-1185">Reference proteome</keyword>
<gene>
    <name evidence="3" type="ORF">N1032_22955</name>
</gene>
<feature type="non-terminal residue" evidence="3">
    <location>
        <position position="1"/>
    </location>
</feature>
<sequence length="473" mass="52979">SVGHTLGTWLAADKIKRAHEADNIVKQADESADEIINDVAGGKTHEEILDTLKKKFKSLGVTDEVVAEAEKRAKTLSGGSDEFDLSHFANYVKTVGKEEAARLREEAKNTPKTKQPKEVTIVSNKPKRPMSESIDFLRAYAQKLDLHEDPNVVGDLADPKNNSIIAKATRGTSGEDTALSVAAERSVMNKMHDYINAKVKDYTAAINAERNKGLKMDKKKLAKWNRLLDKYRKAEGDVETADAYFEDRIAKREKEDRKLADKYDKQVQAAKEKEDAQTKKLKELDEAVSDIQKSVETMREDITNQVKEHFGAAMEKMDGAQVEENIRHVEIPLDIDSTSDPRFIKWSAMMETAADALQTKGRQRQADAVRQSHEIILKGIERKGLGLGKDYLMSAEDAHKINTLVNKEGKNAGQNSFYGLLYKRARLAVLGDTESYRNVRYTEKRINKMAERQRAKLEGNPGEGGVGAFDIKD</sequence>
<dbReference type="RefSeq" id="WP_259542632.1">
    <property type="nucleotide sequence ID" value="NZ_JANLCJ010000071.1"/>
</dbReference>
<reference evidence="3" key="1">
    <citation type="submission" date="2022-08" db="EMBL/GenBank/DDBJ databases">
        <authorList>
            <person name="Deng Y."/>
            <person name="Han X.-F."/>
            <person name="Zhang Y.-Q."/>
        </authorList>
    </citation>
    <scope>NUCLEOTIDE SEQUENCE</scope>
    <source>
        <strain evidence="3">CPCC 203386</strain>
    </source>
</reference>
<feature type="coiled-coil region" evidence="1">
    <location>
        <begin position="260"/>
        <end position="301"/>
    </location>
</feature>
<dbReference type="EMBL" id="JANLCJ010000071">
    <property type="protein sequence ID" value="MCS5736591.1"/>
    <property type="molecule type" value="Genomic_DNA"/>
</dbReference>
<keyword evidence="1" id="KW-0175">Coiled coil</keyword>
<proteinExistence type="predicted"/>
<evidence type="ECO:0000313" key="3">
    <source>
        <dbReference type="EMBL" id="MCS5736591.1"/>
    </source>
</evidence>
<evidence type="ECO:0000256" key="1">
    <source>
        <dbReference type="SAM" id="Coils"/>
    </source>
</evidence>
<feature type="region of interest" description="Disordered" evidence="2">
    <location>
        <begin position="105"/>
        <end position="125"/>
    </location>
</feature>
<dbReference type="Proteomes" id="UP001165586">
    <property type="component" value="Unassembled WGS sequence"/>
</dbReference>
<accession>A0ABT2H9E7</accession>